<dbReference type="InParanoid" id="A0A078B392"/>
<protein>
    <recommendedName>
        <fullName evidence="2">Dynein heavy chain ATP-binding dynein motor region domain-containing protein</fullName>
    </recommendedName>
</protein>
<dbReference type="InterPro" id="IPR027417">
    <property type="entry name" value="P-loop_NTPase"/>
</dbReference>
<proteinExistence type="predicted"/>
<evidence type="ECO:0000256" key="1">
    <source>
        <dbReference type="SAM" id="Coils"/>
    </source>
</evidence>
<dbReference type="InterPro" id="IPR035706">
    <property type="entry name" value="AAA_9"/>
</dbReference>
<sequence>MNNTPKDIINDDPLTPLNEKIDNNFLVQTLEENKIPIDLKDVFTGVYNAALRTCRDYHQYKRKTVNFETQEMLKLSVLHYASRIKFSQECSTAINSDKNESGLLYKGVELNYNWQKLIDRLNEEDKVLEEIQQELDKKLNDVVDEINHIQMDVDVYQKLQSQEMLGGLKGIEQKEQIMKYLEDLIIRVQKVYTSNYEIAQIVDKLYDIKSDYHEEQVLRCEDILNTNKIKLEGLLSSTMANQMLVIKNKKQFSKKTNQRAQLKLIREMIERQMDKEFLKKNKELEQNQGIEDKILNILFEFYYPPFEVKYRIELYNNIQDLKLPYPLEQTIDTVNQPNIQDEFIQKLQIIKKICQNSQKPILFIDPNNYAQKFISAITGDDFKRVLFRQHRMHDIIKQALDSDCSVLIEKVKTQFDIDEFDQYLSEHCLRNKYRFKIYYQTILENPKFDSKIFVKVTVINLYDLQFIKRKRQRPIITRHRSQKIQVAQPQIEDDEFKILSQKFKVHNMKLQRDIILGQIFQQSEAFINKNQSLQQYFTVIAQNQEKALEQENLIKEAQDELSKYS</sequence>
<evidence type="ECO:0000313" key="4">
    <source>
        <dbReference type="Proteomes" id="UP000039865"/>
    </source>
</evidence>
<dbReference type="AlphaFoldDB" id="A0A078B392"/>
<organism evidence="3 4">
    <name type="scientific">Stylonychia lemnae</name>
    <name type="common">Ciliate</name>
    <dbReference type="NCBI Taxonomy" id="5949"/>
    <lineage>
        <taxon>Eukaryota</taxon>
        <taxon>Sar</taxon>
        <taxon>Alveolata</taxon>
        <taxon>Ciliophora</taxon>
        <taxon>Intramacronucleata</taxon>
        <taxon>Spirotrichea</taxon>
        <taxon>Stichotrichia</taxon>
        <taxon>Sporadotrichida</taxon>
        <taxon>Oxytrichidae</taxon>
        <taxon>Stylonychinae</taxon>
        <taxon>Stylonychia</taxon>
    </lineage>
</organism>
<keyword evidence="4" id="KW-1185">Reference proteome</keyword>
<dbReference type="EMBL" id="CCKQ01017123">
    <property type="protein sequence ID" value="CDW88995.1"/>
    <property type="molecule type" value="Genomic_DNA"/>
</dbReference>
<accession>A0A078B392</accession>
<evidence type="ECO:0000313" key="3">
    <source>
        <dbReference type="EMBL" id="CDW88995.1"/>
    </source>
</evidence>
<reference evidence="3 4" key="1">
    <citation type="submission" date="2014-06" db="EMBL/GenBank/DDBJ databases">
        <authorList>
            <person name="Swart Estienne"/>
        </authorList>
    </citation>
    <scope>NUCLEOTIDE SEQUENCE [LARGE SCALE GENOMIC DNA]</scope>
    <source>
        <strain evidence="3 4">130c</strain>
    </source>
</reference>
<dbReference type="Proteomes" id="UP000039865">
    <property type="component" value="Unassembled WGS sequence"/>
</dbReference>
<dbReference type="Pfam" id="PF12781">
    <property type="entry name" value="AAA_9"/>
    <property type="match status" value="1"/>
</dbReference>
<evidence type="ECO:0000259" key="2">
    <source>
        <dbReference type="Pfam" id="PF12781"/>
    </source>
</evidence>
<keyword evidence="1" id="KW-0175">Coiled coil</keyword>
<dbReference type="Gene3D" id="3.40.50.300">
    <property type="entry name" value="P-loop containing nucleotide triphosphate hydrolases"/>
    <property type="match status" value="1"/>
</dbReference>
<feature type="coiled-coil region" evidence="1">
    <location>
        <begin position="114"/>
        <end position="141"/>
    </location>
</feature>
<name>A0A078B392_STYLE</name>
<feature type="domain" description="Dynein heavy chain ATP-binding dynein motor region" evidence="2">
    <location>
        <begin position="353"/>
        <end position="461"/>
    </location>
</feature>
<gene>
    <name evidence="3" type="primary">Contig16746.g17839</name>
    <name evidence="3" type="ORF">STYLEM_18123</name>
</gene>